<dbReference type="CDD" id="cd07035">
    <property type="entry name" value="TPP_PYR_POX_like"/>
    <property type="match status" value="1"/>
</dbReference>
<keyword evidence="8 14" id="KW-0479">Metal-binding</keyword>
<dbReference type="OrthoDB" id="2254214at2"/>
<evidence type="ECO:0000313" key="18">
    <source>
        <dbReference type="EMBL" id="TWI72254.1"/>
    </source>
</evidence>
<evidence type="ECO:0000259" key="16">
    <source>
        <dbReference type="Pfam" id="PF02775"/>
    </source>
</evidence>
<dbReference type="GO" id="GO:0000287">
    <property type="term" value="F:magnesium ion binding"/>
    <property type="evidence" value="ECO:0007669"/>
    <property type="project" value="UniProtKB-UniRule"/>
</dbReference>
<proteinExistence type="inferred from homology"/>
<evidence type="ECO:0000259" key="15">
    <source>
        <dbReference type="Pfam" id="PF00205"/>
    </source>
</evidence>
<evidence type="ECO:0000256" key="10">
    <source>
        <dbReference type="ARBA" id="ARBA00022842"/>
    </source>
</evidence>
<dbReference type="GO" id="GO:0005948">
    <property type="term" value="C:acetolactate synthase complex"/>
    <property type="evidence" value="ECO:0007669"/>
    <property type="project" value="TreeGrafter"/>
</dbReference>
<protein>
    <recommendedName>
        <fullName evidence="4 14">Acetolactate synthase</fullName>
        <ecNumber evidence="4 14">2.2.1.6</ecNumber>
    </recommendedName>
</protein>
<dbReference type="InterPro" id="IPR011766">
    <property type="entry name" value="TPP_enzyme_TPP-bd"/>
</dbReference>
<sequence>MELTGAQILWQSLKDEGVDTVFGYPGGAVIDFYDALVQYDINHILVRHEQGAVHAADGYARASGKVGVCMVTSGPGATNTVTGIATAYMDSIPMVVITGQVPTSLIGNDAFQEVDIVGITRPCTKHNYLVKDITRLERIIKEAFYIARSGRPGPVLIDIPKDVTNSRTVYQAIQAVQMESYNPTYHPNTKQLAKVVNLIKEAKKPIIFTGGGVVLSKGAEALTKLAQRTNIPVTGSLMGLGSYPGTDAKLWLGMLGMHGTYRANMAISDADLILAIGVRFDDRVTGKTDEFARKATIVHVDIDPTSIHKNVTVDVPVVGDCRLTLEALNQLLDAEDPAVIGPERTEWLGQIKKWKDTNPLGYNQKDCATIKPQYVIEKLFELTKGDAIISTEVGQNQMWAAQYYHFSKPNQWLTSGGLGTMGYGFPAAIGAQMAFPDKVVVDVAGDGSIQMNIQEMATAVQNKLPVKIVILNNQYLGMVRQWQELFYKKNYSQTDMTHAPDFVKLAEAYGASGFRTEKPDEVESVLKKGLETPGPVIMEFMVSREECVYPMVPAGAPITNMLLV</sequence>
<dbReference type="GO" id="GO:0050660">
    <property type="term" value="F:flavin adenine dinucleotide binding"/>
    <property type="evidence" value="ECO:0007669"/>
    <property type="project" value="InterPro"/>
</dbReference>
<evidence type="ECO:0000256" key="13">
    <source>
        <dbReference type="ARBA" id="ARBA00048670"/>
    </source>
</evidence>
<dbReference type="InterPro" id="IPR045229">
    <property type="entry name" value="TPP_enz"/>
</dbReference>
<comment type="pathway">
    <text evidence="1 14">Amino-acid biosynthesis; L-isoleucine biosynthesis; L-isoleucine from 2-oxobutanoate: step 1/4.</text>
</comment>
<evidence type="ECO:0000256" key="5">
    <source>
        <dbReference type="ARBA" id="ARBA00022605"/>
    </source>
</evidence>
<comment type="catalytic activity">
    <reaction evidence="13 14">
        <text>2 pyruvate + H(+) = (2S)-2-acetolactate + CO2</text>
        <dbReference type="Rhea" id="RHEA:25249"/>
        <dbReference type="ChEBI" id="CHEBI:15361"/>
        <dbReference type="ChEBI" id="CHEBI:15378"/>
        <dbReference type="ChEBI" id="CHEBI:16526"/>
        <dbReference type="ChEBI" id="CHEBI:58476"/>
        <dbReference type="EC" id="2.2.1.6"/>
    </reaction>
</comment>
<dbReference type="Gene3D" id="3.40.50.1220">
    <property type="entry name" value="TPP-binding domain"/>
    <property type="match status" value="1"/>
</dbReference>
<dbReference type="CDD" id="cd02015">
    <property type="entry name" value="TPP_AHAS"/>
    <property type="match status" value="1"/>
</dbReference>
<dbReference type="InterPro" id="IPR029061">
    <property type="entry name" value="THDP-binding"/>
</dbReference>
<evidence type="ECO:0000256" key="2">
    <source>
        <dbReference type="ARBA" id="ARBA00005025"/>
    </source>
</evidence>
<evidence type="ECO:0000256" key="14">
    <source>
        <dbReference type="RuleBase" id="RU003591"/>
    </source>
</evidence>
<dbReference type="GO" id="GO:0030976">
    <property type="term" value="F:thiamine pyrophosphate binding"/>
    <property type="evidence" value="ECO:0007669"/>
    <property type="project" value="UniProtKB-UniRule"/>
</dbReference>
<dbReference type="InterPro" id="IPR012000">
    <property type="entry name" value="Thiamin_PyroP_enz_cen_dom"/>
</dbReference>
<accession>A0A562RUR0</accession>
<dbReference type="GO" id="GO:0009099">
    <property type="term" value="P:L-valine biosynthetic process"/>
    <property type="evidence" value="ECO:0007669"/>
    <property type="project" value="UniProtKB-UniPathway"/>
</dbReference>
<comment type="cofactor">
    <cofactor evidence="14">
        <name>thiamine diphosphate</name>
        <dbReference type="ChEBI" id="CHEBI:58937"/>
    </cofactor>
    <text evidence="14">Binds 1 thiamine pyrophosphate per subunit.</text>
</comment>
<dbReference type="EC" id="2.2.1.6" evidence="4 14"/>
<comment type="similarity">
    <text evidence="3 14">Belongs to the TPP enzyme family.</text>
</comment>
<dbReference type="AlphaFoldDB" id="A0A562RUR0"/>
<dbReference type="RefSeq" id="WP_144684410.1">
    <property type="nucleotide sequence ID" value="NZ_VLLC01000011.1"/>
</dbReference>
<evidence type="ECO:0000256" key="7">
    <source>
        <dbReference type="ARBA" id="ARBA00022679"/>
    </source>
</evidence>
<keyword evidence="10 14" id="KW-0460">Magnesium</keyword>
<feature type="domain" description="Thiamine pyrophosphate enzyme central" evidence="15">
    <location>
        <begin position="192"/>
        <end position="328"/>
    </location>
</feature>
<feature type="domain" description="Thiamine pyrophosphate enzyme N-terminal TPP-binding" evidence="17">
    <location>
        <begin position="4"/>
        <end position="118"/>
    </location>
</feature>
<dbReference type="PANTHER" id="PTHR18968">
    <property type="entry name" value="THIAMINE PYROPHOSPHATE ENZYMES"/>
    <property type="match status" value="1"/>
</dbReference>
<keyword evidence="9" id="KW-0274">FAD</keyword>
<dbReference type="InterPro" id="IPR029035">
    <property type="entry name" value="DHS-like_NAD/FAD-binding_dom"/>
</dbReference>
<keyword evidence="6" id="KW-0285">Flavoprotein</keyword>
<dbReference type="Gene3D" id="3.40.50.970">
    <property type="match status" value="2"/>
</dbReference>
<dbReference type="EMBL" id="VLLC01000011">
    <property type="protein sequence ID" value="TWI72254.1"/>
    <property type="molecule type" value="Genomic_DNA"/>
</dbReference>
<feature type="domain" description="Thiamine pyrophosphate enzyme TPP-binding" evidence="16">
    <location>
        <begin position="393"/>
        <end position="539"/>
    </location>
</feature>
<dbReference type="UniPathway" id="UPA00047">
    <property type="reaction ID" value="UER00055"/>
</dbReference>
<evidence type="ECO:0000256" key="12">
    <source>
        <dbReference type="ARBA" id="ARBA00023304"/>
    </source>
</evidence>
<keyword evidence="5 14" id="KW-0028">Amino-acid biosynthesis</keyword>
<dbReference type="NCBIfam" id="TIGR00118">
    <property type="entry name" value="acolac_lg"/>
    <property type="match status" value="1"/>
</dbReference>
<keyword evidence="11 14" id="KW-0786">Thiamine pyrophosphate</keyword>
<evidence type="ECO:0000313" key="19">
    <source>
        <dbReference type="Proteomes" id="UP000318307"/>
    </source>
</evidence>
<dbReference type="Pfam" id="PF00205">
    <property type="entry name" value="TPP_enzyme_M"/>
    <property type="match status" value="1"/>
</dbReference>
<dbReference type="UniPathway" id="UPA00049">
    <property type="reaction ID" value="UER00059"/>
</dbReference>
<dbReference type="PROSITE" id="PS00187">
    <property type="entry name" value="TPP_ENZYMES"/>
    <property type="match status" value="1"/>
</dbReference>
<dbReference type="GO" id="GO:0009097">
    <property type="term" value="P:isoleucine biosynthetic process"/>
    <property type="evidence" value="ECO:0007669"/>
    <property type="project" value="UniProtKB-UniPathway"/>
</dbReference>
<organism evidence="18 19">
    <name type="scientific">Desulfobotulus alkaliphilus</name>
    <dbReference type="NCBI Taxonomy" id="622671"/>
    <lineage>
        <taxon>Bacteria</taxon>
        <taxon>Pseudomonadati</taxon>
        <taxon>Thermodesulfobacteriota</taxon>
        <taxon>Desulfobacteria</taxon>
        <taxon>Desulfobacterales</taxon>
        <taxon>Desulfobacteraceae</taxon>
        <taxon>Desulfobotulus</taxon>
    </lineage>
</organism>
<dbReference type="InterPro" id="IPR000399">
    <property type="entry name" value="TPP-bd_CS"/>
</dbReference>
<evidence type="ECO:0000256" key="4">
    <source>
        <dbReference type="ARBA" id="ARBA00013145"/>
    </source>
</evidence>
<evidence type="ECO:0000256" key="3">
    <source>
        <dbReference type="ARBA" id="ARBA00007812"/>
    </source>
</evidence>
<evidence type="ECO:0000256" key="11">
    <source>
        <dbReference type="ARBA" id="ARBA00023052"/>
    </source>
</evidence>
<dbReference type="InterPro" id="IPR012001">
    <property type="entry name" value="Thiamin_PyroP_enz_TPP-bd_dom"/>
</dbReference>
<evidence type="ECO:0000256" key="9">
    <source>
        <dbReference type="ARBA" id="ARBA00022827"/>
    </source>
</evidence>
<dbReference type="Proteomes" id="UP000318307">
    <property type="component" value="Unassembled WGS sequence"/>
</dbReference>
<dbReference type="SUPFAM" id="SSF52467">
    <property type="entry name" value="DHS-like NAD/FAD-binding domain"/>
    <property type="match status" value="1"/>
</dbReference>
<dbReference type="InterPro" id="IPR012846">
    <property type="entry name" value="Acetolactate_synth_lsu"/>
</dbReference>
<dbReference type="Pfam" id="PF02775">
    <property type="entry name" value="TPP_enzyme_C"/>
    <property type="match status" value="1"/>
</dbReference>
<keyword evidence="7 14" id="KW-0808">Transferase</keyword>
<dbReference type="FunFam" id="3.40.50.970:FF:000016">
    <property type="entry name" value="Acetolactate synthase"/>
    <property type="match status" value="1"/>
</dbReference>
<evidence type="ECO:0000256" key="8">
    <source>
        <dbReference type="ARBA" id="ARBA00022723"/>
    </source>
</evidence>
<comment type="caution">
    <text evidence="18">The sequence shown here is derived from an EMBL/GenBank/DDBJ whole genome shotgun (WGS) entry which is preliminary data.</text>
</comment>
<keyword evidence="19" id="KW-1185">Reference proteome</keyword>
<dbReference type="FunFam" id="3.40.50.1220:FF:000008">
    <property type="entry name" value="Acetolactate synthase"/>
    <property type="match status" value="1"/>
</dbReference>
<dbReference type="Pfam" id="PF02776">
    <property type="entry name" value="TPP_enzyme_N"/>
    <property type="match status" value="1"/>
</dbReference>
<evidence type="ECO:0000256" key="1">
    <source>
        <dbReference type="ARBA" id="ARBA00004974"/>
    </source>
</evidence>
<comment type="cofactor">
    <cofactor evidence="14">
        <name>Mg(2+)</name>
        <dbReference type="ChEBI" id="CHEBI:18420"/>
    </cofactor>
    <text evidence="14">Binds 1 Mg(2+) ion per subunit.</text>
</comment>
<dbReference type="FunFam" id="3.40.50.970:FF:000007">
    <property type="entry name" value="Acetolactate synthase"/>
    <property type="match status" value="1"/>
</dbReference>
<comment type="pathway">
    <text evidence="2 14">Amino-acid biosynthesis; L-valine biosynthesis; L-valine from pyruvate: step 1/4.</text>
</comment>
<gene>
    <name evidence="18" type="ORF">LZ24_01662</name>
</gene>
<dbReference type="GO" id="GO:0003984">
    <property type="term" value="F:acetolactate synthase activity"/>
    <property type="evidence" value="ECO:0007669"/>
    <property type="project" value="UniProtKB-EC"/>
</dbReference>
<reference evidence="18 19" key="1">
    <citation type="submission" date="2019-07" db="EMBL/GenBank/DDBJ databases">
        <title>Genome sequencing of 100 strains of the haloalkaliphilic chemolithoautotrophic sulfur-oxidizing bacterium Thioalkalivibrio.</title>
        <authorList>
            <person name="Muyzer G."/>
        </authorList>
    </citation>
    <scope>NUCLEOTIDE SEQUENCE [LARGE SCALE GENOMIC DNA]</scope>
    <source>
        <strain evidence="18 19">ASO4-4</strain>
    </source>
</reference>
<name>A0A562RUR0_9BACT</name>
<dbReference type="InterPro" id="IPR039368">
    <property type="entry name" value="AHAS_TPP"/>
</dbReference>
<evidence type="ECO:0000256" key="6">
    <source>
        <dbReference type="ARBA" id="ARBA00022630"/>
    </source>
</evidence>
<dbReference type="PANTHER" id="PTHR18968:SF13">
    <property type="entry name" value="ACETOLACTATE SYNTHASE CATALYTIC SUBUNIT, MITOCHONDRIAL"/>
    <property type="match status" value="1"/>
</dbReference>
<evidence type="ECO:0000259" key="17">
    <source>
        <dbReference type="Pfam" id="PF02776"/>
    </source>
</evidence>
<keyword evidence="12 14" id="KW-0100">Branched-chain amino acid biosynthesis</keyword>
<dbReference type="SUPFAM" id="SSF52518">
    <property type="entry name" value="Thiamin diphosphate-binding fold (THDP-binding)"/>
    <property type="match status" value="2"/>
</dbReference>